<feature type="non-terminal residue" evidence="1">
    <location>
        <position position="1"/>
    </location>
</feature>
<dbReference type="SUPFAM" id="SSF52540">
    <property type="entry name" value="P-loop containing nucleoside triphosphate hydrolases"/>
    <property type="match status" value="1"/>
</dbReference>
<dbReference type="PANTHER" id="PTHR30121:SF6">
    <property type="entry name" value="SLR6007 PROTEIN"/>
    <property type="match status" value="1"/>
</dbReference>
<dbReference type="InterPro" id="IPR051162">
    <property type="entry name" value="T4SS_component"/>
</dbReference>
<reference evidence="1" key="1">
    <citation type="journal article" date="2013" name="Environ. Microbiol.">
        <title>Microbiota from the distal guts of lean and obese adolescents exhibit partial functional redundancy besides clear differences in community structure.</title>
        <authorList>
            <person name="Ferrer M."/>
            <person name="Ruiz A."/>
            <person name="Lanza F."/>
            <person name="Haange S.B."/>
            <person name="Oberbach A."/>
            <person name="Till H."/>
            <person name="Bargiela R."/>
            <person name="Campoy C."/>
            <person name="Segura M.T."/>
            <person name="Richter M."/>
            <person name="von Bergen M."/>
            <person name="Seifert J."/>
            <person name="Suarez A."/>
        </authorList>
    </citation>
    <scope>NUCLEOTIDE SEQUENCE</scope>
</reference>
<gene>
    <name evidence="1" type="ORF">LEA_10573</name>
</gene>
<sequence length="240" mass="27225">TQSDSRGLLHVIDELRREDTPISRNIADHIDSFTDYDFAHLLFSDGTVENAISLDNQLNIIQVADLVLPDKDTTFEEYTTIELLSVSMLIVISTFALDFIHSDRSIFKIVDLDEAWAFLNVAQGETLSNKLVRAGRAMQAGVYFVTQSSGDVSKESLKNNIGLKFAFRSTDINEIKQTLEFFGIDKDDENNQKRLRDLENGQCLLQDLYGRVGVVQIHPVFEELLHAFDTRPPVQRNEVE</sequence>
<dbReference type="Gene3D" id="3.40.50.300">
    <property type="entry name" value="P-loop containing nucleotide triphosphate hydrolases"/>
    <property type="match status" value="1"/>
</dbReference>
<dbReference type="InterPro" id="IPR027417">
    <property type="entry name" value="P-loop_NTPase"/>
</dbReference>
<dbReference type="PANTHER" id="PTHR30121">
    <property type="entry name" value="UNCHARACTERIZED PROTEIN YJGR-RELATED"/>
    <property type="match status" value="1"/>
</dbReference>
<name>K1TEX4_9ZZZZ</name>
<dbReference type="Pfam" id="PF12846">
    <property type="entry name" value="AAA_10"/>
    <property type="match status" value="1"/>
</dbReference>
<proteinExistence type="predicted"/>
<comment type="caution">
    <text evidence="1">The sequence shown here is derived from an EMBL/GenBank/DDBJ whole genome shotgun (WGS) entry which is preliminary data.</text>
</comment>
<dbReference type="EMBL" id="AJWY01007105">
    <property type="protein sequence ID" value="EKC64975.1"/>
    <property type="molecule type" value="Genomic_DNA"/>
</dbReference>
<accession>K1TEX4</accession>
<organism evidence="1">
    <name type="scientific">human gut metagenome</name>
    <dbReference type="NCBI Taxonomy" id="408170"/>
    <lineage>
        <taxon>unclassified sequences</taxon>
        <taxon>metagenomes</taxon>
        <taxon>organismal metagenomes</taxon>
    </lineage>
</organism>
<evidence type="ECO:0000313" key="1">
    <source>
        <dbReference type="EMBL" id="EKC64975.1"/>
    </source>
</evidence>
<protein>
    <submittedName>
        <fullName evidence="1">Conjugative transposon protein</fullName>
    </submittedName>
</protein>
<dbReference type="AlphaFoldDB" id="K1TEX4"/>